<keyword evidence="3" id="KW-0238">DNA-binding</keyword>
<dbReference type="InterPro" id="IPR050389">
    <property type="entry name" value="LysR-type_TF"/>
</dbReference>
<dbReference type="AlphaFoldDB" id="M4RRC5"/>
<evidence type="ECO:0000259" key="5">
    <source>
        <dbReference type="PROSITE" id="PS50931"/>
    </source>
</evidence>
<dbReference type="Pfam" id="PF00126">
    <property type="entry name" value="HTH_1"/>
    <property type="match status" value="1"/>
</dbReference>
<evidence type="ECO:0000256" key="3">
    <source>
        <dbReference type="ARBA" id="ARBA00023125"/>
    </source>
</evidence>
<dbReference type="InterPro" id="IPR005119">
    <property type="entry name" value="LysR_subst-bd"/>
</dbReference>
<evidence type="ECO:0000256" key="4">
    <source>
        <dbReference type="ARBA" id="ARBA00023163"/>
    </source>
</evidence>
<sequence length="306" mass="35116">MEISQLTRVNINLLVTLQVLLQERNASSSAIRLNLSQSTISKNLSQLRHIFADPLFHRVSHSLMPTPLAQELEPKLNAAINAINEIFSPSAFDLKKYQGCFKISMQESAFEFVFSKIMQQILDEAPNMRIDTWFKDNISLEQLNQGQLDFVIIPHDVGQRPKLHKHLSSEELYRDELVCLTRKTNPVLQNNWNQQTYLNSKHIHVKDNELGIPMFDQSLSKLGFQRNVVIQVPDFNAATSLCSHSDLIFTTTTSWAESVLKSNQLVKLSMPCQSEPVVYSLFWHQRSETDLAHTWLRLLLLGLFKS</sequence>
<dbReference type="InterPro" id="IPR037402">
    <property type="entry name" value="YidZ_PBP2"/>
</dbReference>
<evidence type="ECO:0000256" key="1">
    <source>
        <dbReference type="ARBA" id="ARBA00009437"/>
    </source>
</evidence>
<feature type="domain" description="HTH lysR-type" evidence="5">
    <location>
        <begin position="9"/>
        <end position="66"/>
    </location>
</feature>
<protein>
    <recommendedName>
        <fullName evidence="5">HTH lysR-type domain-containing protein</fullName>
    </recommendedName>
</protein>
<evidence type="ECO:0000313" key="7">
    <source>
        <dbReference type="Proteomes" id="UP000011864"/>
    </source>
</evidence>
<dbReference type="InterPro" id="IPR036388">
    <property type="entry name" value="WH-like_DNA-bd_sf"/>
</dbReference>
<dbReference type="Pfam" id="PF03466">
    <property type="entry name" value="LysR_substrate"/>
    <property type="match status" value="1"/>
</dbReference>
<dbReference type="PROSITE" id="PS50931">
    <property type="entry name" value="HTH_LYSR"/>
    <property type="match status" value="1"/>
</dbReference>
<reference evidence="6 7" key="1">
    <citation type="journal article" date="2013" name="Genome Announc.">
        <title>Complete Genome Sequence of Glaciecola psychrophila Strain 170T.</title>
        <authorList>
            <person name="Yin J."/>
            <person name="Chen J."/>
            <person name="Liu G."/>
            <person name="Yu Y."/>
            <person name="Song L."/>
            <person name="Wang X."/>
            <person name="Qu X."/>
        </authorList>
    </citation>
    <scope>NUCLEOTIDE SEQUENCE [LARGE SCALE GENOMIC DNA]</scope>
    <source>
        <strain evidence="6 7">170</strain>
    </source>
</reference>
<dbReference type="Proteomes" id="UP000011864">
    <property type="component" value="Chromosome"/>
</dbReference>
<dbReference type="Gene3D" id="1.10.10.10">
    <property type="entry name" value="Winged helix-like DNA-binding domain superfamily/Winged helix DNA-binding domain"/>
    <property type="match status" value="1"/>
</dbReference>
<dbReference type="HOGENOM" id="CLU_039613_39_2_6"/>
<dbReference type="InterPro" id="IPR036390">
    <property type="entry name" value="WH_DNA-bd_sf"/>
</dbReference>
<dbReference type="PATRIC" id="fig|1129794.4.peg.2634"/>
<name>M4RRC5_9ALTE</name>
<evidence type="ECO:0000313" key="6">
    <source>
        <dbReference type="EMBL" id="AGH44764.1"/>
    </source>
</evidence>
<gene>
    <name evidence="6" type="ORF">C427_2655</name>
</gene>
<dbReference type="PANTHER" id="PTHR30118:SF12">
    <property type="entry name" value="TRANSCRIPTIONAL REGULATOR LYSR FAMILY"/>
    <property type="match status" value="1"/>
</dbReference>
<dbReference type="GO" id="GO:0003677">
    <property type="term" value="F:DNA binding"/>
    <property type="evidence" value="ECO:0007669"/>
    <property type="project" value="UniProtKB-KW"/>
</dbReference>
<proteinExistence type="inferred from homology"/>
<dbReference type="eggNOG" id="COG0583">
    <property type="taxonomic scope" value="Bacteria"/>
</dbReference>
<keyword evidence="7" id="KW-1185">Reference proteome</keyword>
<accession>M4RRC5</accession>
<dbReference type="OrthoDB" id="8893795at2"/>
<dbReference type="SUPFAM" id="SSF46785">
    <property type="entry name" value="Winged helix' DNA-binding domain"/>
    <property type="match status" value="1"/>
</dbReference>
<dbReference type="CDD" id="cd08417">
    <property type="entry name" value="PBP2_Nitroaromatics_like"/>
    <property type="match status" value="1"/>
</dbReference>
<comment type="similarity">
    <text evidence="1">Belongs to the LysR transcriptional regulatory family.</text>
</comment>
<organism evidence="6 7">
    <name type="scientific">Paraglaciecola psychrophila 170</name>
    <dbReference type="NCBI Taxonomy" id="1129794"/>
    <lineage>
        <taxon>Bacteria</taxon>
        <taxon>Pseudomonadati</taxon>
        <taxon>Pseudomonadota</taxon>
        <taxon>Gammaproteobacteria</taxon>
        <taxon>Alteromonadales</taxon>
        <taxon>Alteromonadaceae</taxon>
        <taxon>Paraglaciecola</taxon>
    </lineage>
</organism>
<dbReference type="InterPro" id="IPR000847">
    <property type="entry name" value="LysR_HTH_N"/>
</dbReference>
<dbReference type="RefSeq" id="WP_015430834.1">
    <property type="nucleotide sequence ID" value="NC_020514.1"/>
</dbReference>
<dbReference type="KEGG" id="gps:C427_2655"/>
<dbReference type="Gene3D" id="3.40.190.10">
    <property type="entry name" value="Periplasmic binding protein-like II"/>
    <property type="match status" value="2"/>
</dbReference>
<dbReference type="EMBL" id="CP003837">
    <property type="protein sequence ID" value="AGH44764.1"/>
    <property type="molecule type" value="Genomic_DNA"/>
</dbReference>
<evidence type="ECO:0000256" key="2">
    <source>
        <dbReference type="ARBA" id="ARBA00023015"/>
    </source>
</evidence>
<keyword evidence="2" id="KW-0805">Transcription regulation</keyword>
<dbReference type="GO" id="GO:0003700">
    <property type="term" value="F:DNA-binding transcription factor activity"/>
    <property type="evidence" value="ECO:0007669"/>
    <property type="project" value="InterPro"/>
</dbReference>
<keyword evidence="4" id="KW-0804">Transcription</keyword>
<dbReference type="PANTHER" id="PTHR30118">
    <property type="entry name" value="HTH-TYPE TRANSCRIPTIONAL REGULATOR LEUO-RELATED"/>
    <property type="match status" value="1"/>
</dbReference>
<dbReference type="SUPFAM" id="SSF53850">
    <property type="entry name" value="Periplasmic binding protein-like II"/>
    <property type="match status" value="1"/>
</dbReference>